<name>A0A2S4VXS2_9BASI</name>
<gene>
    <name evidence="1" type="ORF">PSTT_03075</name>
</gene>
<dbReference type="EMBL" id="PKSL01000019">
    <property type="protein sequence ID" value="POW14335.1"/>
    <property type="molecule type" value="Genomic_DNA"/>
</dbReference>
<dbReference type="Proteomes" id="UP000239156">
    <property type="component" value="Unassembled WGS sequence"/>
</dbReference>
<accession>A0A2S4VXS2</accession>
<evidence type="ECO:0000313" key="2">
    <source>
        <dbReference type="Proteomes" id="UP000239156"/>
    </source>
</evidence>
<protein>
    <submittedName>
        <fullName evidence="1">Uncharacterized protein</fullName>
    </submittedName>
</protein>
<dbReference type="AlphaFoldDB" id="A0A2S4VXS2"/>
<reference evidence="1" key="1">
    <citation type="submission" date="2017-12" db="EMBL/GenBank/DDBJ databases">
        <title>Gene loss provides genomic basis for host adaptation in cereal stripe rust fungi.</title>
        <authorList>
            <person name="Xia C."/>
        </authorList>
    </citation>
    <scope>NUCLEOTIDE SEQUENCE [LARGE SCALE GENOMIC DNA]</scope>
    <source>
        <strain evidence="1">93-210</strain>
    </source>
</reference>
<evidence type="ECO:0000313" key="1">
    <source>
        <dbReference type="EMBL" id="POW14335.1"/>
    </source>
</evidence>
<organism evidence="1 2">
    <name type="scientific">Puccinia striiformis</name>
    <dbReference type="NCBI Taxonomy" id="27350"/>
    <lineage>
        <taxon>Eukaryota</taxon>
        <taxon>Fungi</taxon>
        <taxon>Dikarya</taxon>
        <taxon>Basidiomycota</taxon>
        <taxon>Pucciniomycotina</taxon>
        <taxon>Pucciniomycetes</taxon>
        <taxon>Pucciniales</taxon>
        <taxon>Pucciniaceae</taxon>
        <taxon>Puccinia</taxon>
    </lineage>
</organism>
<comment type="caution">
    <text evidence="1">The sequence shown here is derived from an EMBL/GenBank/DDBJ whole genome shotgun (WGS) entry which is preliminary data.</text>
</comment>
<sequence>ISSKYPQPLATPIPRYHSPVRITMIFGKSFPVLVAILANATISSVVGADCPTGFQADPLVADIVLAQKIVDETGKISTIPHWLDVHGYLINDNASSESAYLTKTDGFSLV</sequence>
<dbReference type="VEuPathDB" id="FungiDB:PSTT_03075"/>
<proteinExistence type="predicted"/>
<feature type="non-terminal residue" evidence="1">
    <location>
        <position position="1"/>
    </location>
</feature>
<dbReference type="VEuPathDB" id="FungiDB:PSHT_03401"/>
<keyword evidence="2" id="KW-1185">Reference proteome</keyword>